<gene>
    <name evidence="2" type="ORF">Psi01_31130</name>
</gene>
<organism evidence="2 3">
    <name type="scientific">Planobispora siamensis</name>
    <dbReference type="NCBI Taxonomy" id="936338"/>
    <lineage>
        <taxon>Bacteria</taxon>
        <taxon>Bacillati</taxon>
        <taxon>Actinomycetota</taxon>
        <taxon>Actinomycetes</taxon>
        <taxon>Streptosporangiales</taxon>
        <taxon>Streptosporangiaceae</taxon>
        <taxon>Planobispora</taxon>
    </lineage>
</organism>
<sequence>MRAGAPDGSAAESRTGAPDGSAAVSRIGDADGSGTADPFSGSGEDRGAS</sequence>
<proteinExistence type="predicted"/>
<dbReference type="EMBL" id="BOOJ01000027">
    <property type="protein sequence ID" value="GIH92483.1"/>
    <property type="molecule type" value="Genomic_DNA"/>
</dbReference>
<reference evidence="2 3" key="1">
    <citation type="submission" date="2021-01" db="EMBL/GenBank/DDBJ databases">
        <title>Whole genome shotgun sequence of Planobispora siamensis NBRC 107568.</title>
        <authorList>
            <person name="Komaki H."/>
            <person name="Tamura T."/>
        </authorList>
    </citation>
    <scope>NUCLEOTIDE SEQUENCE [LARGE SCALE GENOMIC DNA]</scope>
    <source>
        <strain evidence="2 3">NBRC 107568</strain>
    </source>
</reference>
<evidence type="ECO:0000313" key="3">
    <source>
        <dbReference type="Proteomes" id="UP000619788"/>
    </source>
</evidence>
<dbReference type="AlphaFoldDB" id="A0A8J3SE29"/>
<feature type="region of interest" description="Disordered" evidence="1">
    <location>
        <begin position="1"/>
        <end position="49"/>
    </location>
</feature>
<dbReference type="Proteomes" id="UP000619788">
    <property type="component" value="Unassembled WGS sequence"/>
</dbReference>
<name>A0A8J3SE29_9ACTN</name>
<keyword evidence="3" id="KW-1185">Reference proteome</keyword>
<evidence type="ECO:0000256" key="1">
    <source>
        <dbReference type="SAM" id="MobiDB-lite"/>
    </source>
</evidence>
<accession>A0A8J3SE29</accession>
<evidence type="ECO:0000313" key="2">
    <source>
        <dbReference type="EMBL" id="GIH92483.1"/>
    </source>
</evidence>
<protein>
    <submittedName>
        <fullName evidence="2">Uncharacterized protein</fullName>
    </submittedName>
</protein>
<comment type="caution">
    <text evidence="2">The sequence shown here is derived from an EMBL/GenBank/DDBJ whole genome shotgun (WGS) entry which is preliminary data.</text>
</comment>